<keyword evidence="4" id="KW-1185">Reference proteome</keyword>
<organism evidence="3 4">
    <name type="scientific">Dreissena polymorpha</name>
    <name type="common">Zebra mussel</name>
    <name type="synonym">Mytilus polymorpha</name>
    <dbReference type="NCBI Taxonomy" id="45954"/>
    <lineage>
        <taxon>Eukaryota</taxon>
        <taxon>Metazoa</taxon>
        <taxon>Spiralia</taxon>
        <taxon>Lophotrochozoa</taxon>
        <taxon>Mollusca</taxon>
        <taxon>Bivalvia</taxon>
        <taxon>Autobranchia</taxon>
        <taxon>Heteroconchia</taxon>
        <taxon>Euheterodonta</taxon>
        <taxon>Imparidentia</taxon>
        <taxon>Neoheterodontei</taxon>
        <taxon>Myida</taxon>
        <taxon>Dreissenoidea</taxon>
        <taxon>Dreissenidae</taxon>
        <taxon>Dreissena</taxon>
    </lineage>
</organism>
<sequence length="883" mass="98034">MKSVTVDLKGMDACEEHKKKVKFFCKDHSLLCCSTCAFSHRQCENINELVKISGDSGQELQYLKDKLSNAADYERSKIEDCKQTVTAIYDKLSNLKDELHKTKEDITNIFDVTIALINKEAKSTVDIESKRLGERRSASEAVFQGIVEILSLCSDVIDNGTPQQAFILTRCLEKKLQEIDIHVKEQRVNHFSLDLSLDLSTELTNILQNRSDAVKLVVKKCDQIKDETSDGSDDITSDHTSASIGRLINTDLYSSKALVQDEISESSGDLQNDCTVSVYNTLKSSDVSFSGENSLKSTDVSPAVENTLNSTDVSPSVDNRLKSADVSPSVDKILKSTYVSPSVGNRLKNTDVSPSVENNLKSTDVSLIQLVQDSNTASSNLKLEPIIDVQFAVSGIDFMSDGRLVTVYKNKQCILMNDKLVKIGKTYLLRAIPVGVVCMSDNEIAVALTNKTICVLVVEKDCVIREKRTFITNVQYLALRKLDDSTLVGFTRDIPEHARKITMDGREEDFKTLKKINYSRLCPGYYCQCVFIPSRNTFLTMETNNKLHIHDTDTGSNKDMQFEKEIYAVCQGLEGSAMVVCKSEVVQMTMKGVILRKCNRSGYALMVCANKSFSTLAIASFDTIKLYSSTATTTWSLEPRAELAFTINGLDFLPDGRLVAVFANRTCVIMDDKLNKIGKMFVFKASPHDVVCMSDNEIAVACNNMTICVLSVRQDGVIQEKCSFKTQLQYCALRKFDTAVMIGFAVEIARKITFDGVEQEFKAFIKHGYSGTLSAYKCKYACIPCINKLATFDKETNVVYLQDPDKGTSKCVHIAEEICALCQGPAGTVFVVCKGEFVQMSCEGRTLNKCSFTGFEDNVCANKDFSVIALSNITTVRLYKLSI</sequence>
<dbReference type="Proteomes" id="UP000828390">
    <property type="component" value="Unassembled WGS sequence"/>
</dbReference>
<accession>A0A9D4FTH9</accession>
<evidence type="ECO:0000256" key="1">
    <source>
        <dbReference type="PROSITE-ProRule" id="PRU00024"/>
    </source>
</evidence>
<keyword evidence="1" id="KW-0479">Metal-binding</keyword>
<keyword evidence="1" id="KW-0862">Zinc</keyword>
<reference evidence="3" key="2">
    <citation type="submission" date="2020-11" db="EMBL/GenBank/DDBJ databases">
        <authorList>
            <person name="McCartney M.A."/>
            <person name="Auch B."/>
            <person name="Kono T."/>
            <person name="Mallez S."/>
            <person name="Becker A."/>
            <person name="Gohl D.M."/>
            <person name="Silverstein K.A.T."/>
            <person name="Koren S."/>
            <person name="Bechman K.B."/>
            <person name="Herman A."/>
            <person name="Abrahante J.E."/>
            <person name="Garbe J."/>
        </authorList>
    </citation>
    <scope>NUCLEOTIDE SEQUENCE</scope>
    <source>
        <strain evidence="3">Duluth1</strain>
        <tissue evidence="3">Whole animal</tissue>
    </source>
</reference>
<dbReference type="InterPro" id="IPR000315">
    <property type="entry name" value="Znf_B-box"/>
</dbReference>
<dbReference type="InterPro" id="IPR036322">
    <property type="entry name" value="WD40_repeat_dom_sf"/>
</dbReference>
<dbReference type="PROSITE" id="PS50119">
    <property type="entry name" value="ZF_BBOX"/>
    <property type="match status" value="1"/>
</dbReference>
<dbReference type="CDD" id="cd19776">
    <property type="entry name" value="Bbox2_TRIM25_C-IV"/>
    <property type="match status" value="1"/>
</dbReference>
<dbReference type="GO" id="GO:0008270">
    <property type="term" value="F:zinc ion binding"/>
    <property type="evidence" value="ECO:0007669"/>
    <property type="project" value="UniProtKB-KW"/>
</dbReference>
<dbReference type="AlphaFoldDB" id="A0A9D4FTH9"/>
<evidence type="ECO:0000313" key="3">
    <source>
        <dbReference type="EMBL" id="KAH3804207.1"/>
    </source>
</evidence>
<dbReference type="EMBL" id="JAIWYP010000006">
    <property type="protein sequence ID" value="KAH3804207.1"/>
    <property type="molecule type" value="Genomic_DNA"/>
</dbReference>
<evidence type="ECO:0000259" key="2">
    <source>
        <dbReference type="PROSITE" id="PS50119"/>
    </source>
</evidence>
<proteinExistence type="predicted"/>
<feature type="domain" description="B box-type" evidence="2">
    <location>
        <begin position="9"/>
        <end position="52"/>
    </location>
</feature>
<keyword evidence="1" id="KW-0863">Zinc-finger</keyword>
<dbReference type="SUPFAM" id="SSF57845">
    <property type="entry name" value="B-box zinc-binding domain"/>
    <property type="match status" value="1"/>
</dbReference>
<evidence type="ECO:0000313" key="4">
    <source>
        <dbReference type="Proteomes" id="UP000828390"/>
    </source>
</evidence>
<comment type="caution">
    <text evidence="3">The sequence shown here is derived from an EMBL/GenBank/DDBJ whole genome shotgun (WGS) entry which is preliminary data.</text>
</comment>
<gene>
    <name evidence="3" type="ORF">DPMN_132489</name>
</gene>
<name>A0A9D4FTH9_DREPO</name>
<protein>
    <recommendedName>
        <fullName evidence="2">B box-type domain-containing protein</fullName>
    </recommendedName>
</protein>
<reference evidence="3" key="1">
    <citation type="journal article" date="2019" name="bioRxiv">
        <title>The Genome of the Zebra Mussel, Dreissena polymorpha: A Resource for Invasive Species Research.</title>
        <authorList>
            <person name="McCartney M.A."/>
            <person name="Auch B."/>
            <person name="Kono T."/>
            <person name="Mallez S."/>
            <person name="Zhang Y."/>
            <person name="Obille A."/>
            <person name="Becker A."/>
            <person name="Abrahante J.E."/>
            <person name="Garbe J."/>
            <person name="Badalamenti J.P."/>
            <person name="Herman A."/>
            <person name="Mangelson H."/>
            <person name="Liachko I."/>
            <person name="Sullivan S."/>
            <person name="Sone E.D."/>
            <person name="Koren S."/>
            <person name="Silverstein K.A.T."/>
            <person name="Beckman K.B."/>
            <person name="Gohl D.M."/>
        </authorList>
    </citation>
    <scope>NUCLEOTIDE SEQUENCE</scope>
    <source>
        <strain evidence="3">Duluth1</strain>
        <tissue evidence="3">Whole animal</tissue>
    </source>
</reference>
<dbReference type="SUPFAM" id="SSF50978">
    <property type="entry name" value="WD40 repeat-like"/>
    <property type="match status" value="1"/>
</dbReference>